<dbReference type="RefSeq" id="WP_182158833.1">
    <property type="nucleotide sequence ID" value="NZ_CP050531.1"/>
</dbReference>
<organism evidence="1 2">
    <name type="scientific">Wolbachia pipientis</name>
    <dbReference type="NCBI Taxonomy" id="955"/>
    <lineage>
        <taxon>Bacteria</taxon>
        <taxon>Pseudomonadati</taxon>
        <taxon>Pseudomonadota</taxon>
        <taxon>Alphaproteobacteria</taxon>
        <taxon>Rickettsiales</taxon>
        <taxon>Anaplasmataceae</taxon>
        <taxon>Wolbachieae</taxon>
        <taxon>Wolbachia</taxon>
    </lineage>
</organism>
<dbReference type="EMBL" id="CP050531">
    <property type="protein sequence ID" value="QMV46466.1"/>
    <property type="molecule type" value="Genomic_DNA"/>
</dbReference>
<accession>A0A7G5CB82</accession>
<name>A0A7G5CB82_WOLPI</name>
<reference evidence="1" key="1">
    <citation type="journal article" date="2020" name="Mol. Biol. Evol.">
        <title>Life and death of selfish genes: comparative genomics reveals the dynamic evolution of cytoplasmic incompatibility.</title>
        <authorList>
            <person name="Martinez J."/>
            <person name="Klasson L."/>
            <person name="Welch J."/>
            <person name="Jiggins F.M."/>
        </authorList>
    </citation>
    <scope>NUCLEOTIDE SEQUENCE [LARGE SCALE GENOMIC DNA]</scope>
    <source>
        <strain evidence="1">WStv</strain>
    </source>
</reference>
<protein>
    <submittedName>
        <fullName evidence="1">Uncharacterized protein</fullName>
    </submittedName>
</protein>
<evidence type="ECO:0000313" key="1">
    <source>
        <dbReference type="EMBL" id="QMV46466.1"/>
    </source>
</evidence>
<evidence type="ECO:0000313" key="2">
    <source>
        <dbReference type="Proteomes" id="UP000515744"/>
    </source>
</evidence>
<proteinExistence type="predicted"/>
<dbReference type="Proteomes" id="UP000515744">
    <property type="component" value="Chromosome"/>
</dbReference>
<gene>
    <name evidence="1" type="ORF">HC358_05570</name>
</gene>
<dbReference type="AlphaFoldDB" id="A0A7G5CB82"/>
<sequence>MLDLLQHYFGVNNCYLKYSSLVIPTWIQRKKIVSHTGITTYRYWDNKRGIL</sequence>